<organism evidence="1 2">
    <name type="scientific">Paenibacillus pasadenensis</name>
    <dbReference type="NCBI Taxonomy" id="217090"/>
    <lineage>
        <taxon>Bacteria</taxon>
        <taxon>Bacillati</taxon>
        <taxon>Bacillota</taxon>
        <taxon>Bacilli</taxon>
        <taxon>Bacillales</taxon>
        <taxon>Paenibacillaceae</taxon>
        <taxon>Paenibacillus</taxon>
    </lineage>
</organism>
<dbReference type="OrthoDB" id="2642715at2"/>
<dbReference type="EMBL" id="NFEZ01000004">
    <property type="protein sequence ID" value="PLT43962.1"/>
    <property type="molecule type" value="Genomic_DNA"/>
</dbReference>
<name>A0A2N5N0V8_9BACL</name>
<proteinExistence type="predicted"/>
<keyword evidence="2" id="KW-1185">Reference proteome</keyword>
<gene>
    <name evidence="1" type="ORF">B8V81_2393</name>
</gene>
<dbReference type="Proteomes" id="UP000234789">
    <property type="component" value="Unassembled WGS sequence"/>
</dbReference>
<protein>
    <submittedName>
        <fullName evidence="1">Uncharacterized protein</fullName>
    </submittedName>
</protein>
<dbReference type="RefSeq" id="WP_028599415.1">
    <property type="nucleotide sequence ID" value="NZ_BIMM01000160.1"/>
</dbReference>
<dbReference type="AlphaFoldDB" id="A0A2N5N0V8"/>
<reference evidence="1 2" key="1">
    <citation type="submission" date="2017-05" db="EMBL/GenBank/DDBJ databases">
        <title>Functional genome analysis of Paenibacillus pasadenensis strain R16: insights on endophytic life style and antifungal activity.</title>
        <authorList>
            <person name="Passera A."/>
            <person name="Marcolungo L."/>
            <person name="Casati P."/>
            <person name="Brasca M."/>
            <person name="Quaglino F."/>
            <person name="Delledonne M."/>
        </authorList>
    </citation>
    <scope>NUCLEOTIDE SEQUENCE [LARGE SCALE GENOMIC DNA]</scope>
    <source>
        <strain evidence="1 2">R16</strain>
    </source>
</reference>
<comment type="caution">
    <text evidence="1">The sequence shown here is derived from an EMBL/GenBank/DDBJ whole genome shotgun (WGS) entry which is preliminary data.</text>
</comment>
<evidence type="ECO:0000313" key="2">
    <source>
        <dbReference type="Proteomes" id="UP000234789"/>
    </source>
</evidence>
<sequence>MLDKLIGKKVLIHFIDGTLAENGVLEQADDKFVKYVTDYQELYIPITSIRTINLPLKEREKPKVGFA</sequence>
<evidence type="ECO:0000313" key="1">
    <source>
        <dbReference type="EMBL" id="PLT43962.1"/>
    </source>
</evidence>
<accession>A0A2N5N0V8</accession>